<accession>A0ABS9DAE3</accession>
<keyword evidence="5" id="KW-1185">Reference proteome</keyword>
<keyword evidence="1 2" id="KW-0238">DNA-binding</keyword>
<dbReference type="InterPro" id="IPR050109">
    <property type="entry name" value="HTH-type_TetR-like_transc_reg"/>
</dbReference>
<dbReference type="InterPro" id="IPR009057">
    <property type="entry name" value="Homeodomain-like_sf"/>
</dbReference>
<feature type="DNA-binding region" description="H-T-H motif" evidence="2">
    <location>
        <begin position="33"/>
        <end position="52"/>
    </location>
</feature>
<evidence type="ECO:0000313" key="4">
    <source>
        <dbReference type="EMBL" id="MCF2948983.1"/>
    </source>
</evidence>
<organism evidence="4 5">
    <name type="scientific">Paraglaciecola algarum</name>
    <dbReference type="NCBI Taxonomy" id="3050085"/>
    <lineage>
        <taxon>Bacteria</taxon>
        <taxon>Pseudomonadati</taxon>
        <taxon>Pseudomonadota</taxon>
        <taxon>Gammaproteobacteria</taxon>
        <taxon>Alteromonadales</taxon>
        <taxon>Alteromonadaceae</taxon>
        <taxon>Paraglaciecola</taxon>
    </lineage>
</organism>
<name>A0ABS9DAE3_9ALTE</name>
<evidence type="ECO:0000256" key="2">
    <source>
        <dbReference type="PROSITE-ProRule" id="PRU00335"/>
    </source>
</evidence>
<dbReference type="SUPFAM" id="SSF46689">
    <property type="entry name" value="Homeodomain-like"/>
    <property type="match status" value="1"/>
</dbReference>
<dbReference type="Pfam" id="PF08362">
    <property type="entry name" value="TetR_C_3"/>
    <property type="match status" value="1"/>
</dbReference>
<reference evidence="4 5" key="1">
    <citation type="submission" date="2022-01" db="EMBL/GenBank/DDBJ databases">
        <title>Paraglaciecola sp. G1-23.</title>
        <authorList>
            <person name="Jin M.S."/>
            <person name="Han D.M."/>
            <person name="Kim H.M."/>
            <person name="Jeon C.O."/>
        </authorList>
    </citation>
    <scope>NUCLEOTIDE SEQUENCE [LARGE SCALE GENOMIC DNA]</scope>
    <source>
        <strain evidence="4 5">G1-23</strain>
    </source>
</reference>
<sequence>MKDNEVSIGAQNRNKILNAAEKEFALNGFKGARVQSVADRAGLPKTNVLYYFKSKEVLYVAVLDEILRIWNGQFDSATAEDDPAAVLAQYITDKMEISRTRPYASKIFALEIINNAPNLDEFYTGQIEWMNGRVAVIQSWIEAGKISVKDPYCLLFNIWATSQHYADFSAQITVLKGKKFDKAAYKNATKELISLILNGCGLTVPNEYR</sequence>
<dbReference type="InterPro" id="IPR001647">
    <property type="entry name" value="HTH_TetR"/>
</dbReference>
<dbReference type="RefSeq" id="WP_235313020.1">
    <property type="nucleotide sequence ID" value="NZ_JAKGAS010000006.1"/>
</dbReference>
<dbReference type="InterPro" id="IPR036271">
    <property type="entry name" value="Tet_transcr_reg_TetR-rel_C_sf"/>
</dbReference>
<dbReference type="InterPro" id="IPR013573">
    <property type="entry name" value="Tscrpt_reg_YcdC_C"/>
</dbReference>
<evidence type="ECO:0000313" key="5">
    <source>
        <dbReference type="Proteomes" id="UP001521137"/>
    </source>
</evidence>
<dbReference type="Pfam" id="PF00440">
    <property type="entry name" value="TetR_N"/>
    <property type="match status" value="1"/>
</dbReference>
<gene>
    <name evidence="4" type="ORF">L0668_12750</name>
</gene>
<feature type="domain" description="HTH tetR-type" evidence="3">
    <location>
        <begin position="10"/>
        <end position="70"/>
    </location>
</feature>
<dbReference type="PRINTS" id="PR00455">
    <property type="entry name" value="HTHTETR"/>
</dbReference>
<protein>
    <submittedName>
        <fullName evidence="4">TetR/AcrR family transcriptional regulator</fullName>
    </submittedName>
</protein>
<dbReference type="Proteomes" id="UP001521137">
    <property type="component" value="Unassembled WGS sequence"/>
</dbReference>
<dbReference type="SUPFAM" id="SSF48498">
    <property type="entry name" value="Tetracyclin repressor-like, C-terminal domain"/>
    <property type="match status" value="1"/>
</dbReference>
<dbReference type="EMBL" id="JAKGAS010000006">
    <property type="protein sequence ID" value="MCF2948983.1"/>
    <property type="molecule type" value="Genomic_DNA"/>
</dbReference>
<evidence type="ECO:0000256" key="1">
    <source>
        <dbReference type="ARBA" id="ARBA00023125"/>
    </source>
</evidence>
<comment type="caution">
    <text evidence="4">The sequence shown here is derived from an EMBL/GenBank/DDBJ whole genome shotgun (WGS) entry which is preliminary data.</text>
</comment>
<dbReference type="PROSITE" id="PS50977">
    <property type="entry name" value="HTH_TETR_2"/>
    <property type="match status" value="1"/>
</dbReference>
<proteinExistence type="predicted"/>
<dbReference type="PANTHER" id="PTHR30328">
    <property type="entry name" value="TRANSCRIPTIONAL REPRESSOR"/>
    <property type="match status" value="1"/>
</dbReference>
<dbReference type="Gene3D" id="1.10.10.60">
    <property type="entry name" value="Homeodomain-like"/>
    <property type="match status" value="1"/>
</dbReference>
<dbReference type="Gene3D" id="1.10.357.10">
    <property type="entry name" value="Tetracycline Repressor, domain 2"/>
    <property type="match status" value="1"/>
</dbReference>
<evidence type="ECO:0000259" key="3">
    <source>
        <dbReference type="PROSITE" id="PS50977"/>
    </source>
</evidence>
<dbReference type="PANTHER" id="PTHR30328:SF54">
    <property type="entry name" value="HTH-TYPE TRANSCRIPTIONAL REPRESSOR SCO4008"/>
    <property type="match status" value="1"/>
</dbReference>